<evidence type="ECO:0000313" key="4">
    <source>
        <dbReference type="Proteomes" id="UP000186609"/>
    </source>
</evidence>
<dbReference type="EMBL" id="CP019236">
    <property type="protein sequence ID" value="APW37525.1"/>
    <property type="molecule type" value="Genomic_DNA"/>
</dbReference>
<feature type="transmembrane region" description="Helical" evidence="1">
    <location>
        <begin position="61"/>
        <end position="83"/>
    </location>
</feature>
<dbReference type="AlphaFoldDB" id="A0A1P8JUV9"/>
<evidence type="ECO:0000313" key="3">
    <source>
        <dbReference type="EMBL" id="APW37525.1"/>
    </source>
</evidence>
<keyword evidence="1" id="KW-0812">Transmembrane</keyword>
<evidence type="ECO:0000256" key="2">
    <source>
        <dbReference type="SAM" id="SignalP"/>
    </source>
</evidence>
<dbReference type="Proteomes" id="UP000186609">
    <property type="component" value="Chromosome"/>
</dbReference>
<evidence type="ECO:0000256" key="1">
    <source>
        <dbReference type="SAM" id="Phobius"/>
    </source>
</evidence>
<accession>A0A1P8JUV9</accession>
<reference evidence="3 4" key="1">
    <citation type="submission" date="2017-01" db="EMBL/GenBank/DDBJ databases">
        <authorList>
            <person name="Mah S.A."/>
            <person name="Swanson W.J."/>
            <person name="Moy G.W."/>
            <person name="Vacquier V.D."/>
        </authorList>
    </citation>
    <scope>NUCLEOTIDE SEQUENCE [LARGE SCALE GENOMIC DNA]</scope>
    <source>
        <strain evidence="3 4">DCY110</strain>
    </source>
</reference>
<keyword evidence="2" id="KW-0732">Signal</keyword>
<keyword evidence="4" id="KW-1185">Reference proteome</keyword>
<keyword evidence="1" id="KW-0472">Membrane</keyword>
<dbReference type="STRING" id="1842727.RD110_10275"/>
<sequence length="92" mass="9395">MRRLIWPAISQGSNQGKTMFVTRKVALKFSAIPAAILAAAGSAMAAAPTIDTTAATDGIAAATTAVGGVIAAMITYQVGKWALMKVKGLFGR</sequence>
<dbReference type="RefSeq" id="WP_076199125.1">
    <property type="nucleotide sequence ID" value="NZ_CP019236.1"/>
</dbReference>
<evidence type="ECO:0008006" key="5">
    <source>
        <dbReference type="Google" id="ProtNLM"/>
    </source>
</evidence>
<proteinExistence type="predicted"/>
<dbReference type="KEGG" id="rhy:RD110_10275"/>
<name>A0A1P8JUV9_9BURK</name>
<organism evidence="3 4">
    <name type="scientific">Rhodoferax koreensis</name>
    <dbReference type="NCBI Taxonomy" id="1842727"/>
    <lineage>
        <taxon>Bacteria</taxon>
        <taxon>Pseudomonadati</taxon>
        <taxon>Pseudomonadota</taxon>
        <taxon>Betaproteobacteria</taxon>
        <taxon>Burkholderiales</taxon>
        <taxon>Comamonadaceae</taxon>
        <taxon>Rhodoferax</taxon>
    </lineage>
</organism>
<feature type="chain" id="PRO_5012162077" description="Phage coat protein" evidence="2">
    <location>
        <begin position="46"/>
        <end position="92"/>
    </location>
</feature>
<keyword evidence="1" id="KW-1133">Transmembrane helix</keyword>
<feature type="signal peptide" evidence="2">
    <location>
        <begin position="1"/>
        <end position="45"/>
    </location>
</feature>
<protein>
    <recommendedName>
        <fullName evidence="5">Phage coat protein</fullName>
    </recommendedName>
</protein>
<gene>
    <name evidence="3" type="ORF">RD110_10275</name>
</gene>